<dbReference type="EMBL" id="JBHUMZ010000048">
    <property type="protein sequence ID" value="MFD2639851.1"/>
    <property type="molecule type" value="Genomic_DNA"/>
</dbReference>
<dbReference type="PANTHER" id="PTHR43798">
    <property type="entry name" value="MONOACYLGLYCEROL LIPASE"/>
    <property type="match status" value="1"/>
</dbReference>
<dbReference type="InterPro" id="IPR050266">
    <property type="entry name" value="AB_hydrolase_sf"/>
</dbReference>
<name>A0ABW5QDF2_9BACI</name>
<dbReference type="PRINTS" id="PR00412">
    <property type="entry name" value="EPOXHYDRLASE"/>
</dbReference>
<feature type="domain" description="AB hydrolase-1" evidence="1">
    <location>
        <begin position="16"/>
        <end position="130"/>
    </location>
</feature>
<proteinExistence type="predicted"/>
<protein>
    <submittedName>
        <fullName evidence="2">Alpha/beta fold hydrolase</fullName>
    </submittedName>
</protein>
<keyword evidence="3" id="KW-1185">Reference proteome</keyword>
<dbReference type="GO" id="GO:0016787">
    <property type="term" value="F:hydrolase activity"/>
    <property type="evidence" value="ECO:0007669"/>
    <property type="project" value="UniProtKB-KW"/>
</dbReference>
<gene>
    <name evidence="2" type="ORF">ACFSW4_13365</name>
</gene>
<sequence>MLDYKIHNEIETQDYLVLIHGLGGNSNIFYKQLKHYKRQFNVVTIELPGHGNSPDINTYKNGFTSEIAASEVIETLDFLKIGQAHFVGVSLGTIIIHEILQTAPERVQSTVLAGTVTRFSLFSKMLLQVGNMVKGFTPYMWIYRLFARIMMPKLNHKESRLTFVREAVKMHRKNFLGWYSLCYTIEQSYQKVQKMAPHIPKLYISGSEDHLFIHPLKKDIKQDVSAKLCVLDHCGHICNIEKAKEFNQISLNFLLENQNKLKQAN</sequence>
<evidence type="ECO:0000259" key="1">
    <source>
        <dbReference type="Pfam" id="PF00561"/>
    </source>
</evidence>
<accession>A0ABW5QDF2</accession>
<evidence type="ECO:0000313" key="2">
    <source>
        <dbReference type="EMBL" id="MFD2639851.1"/>
    </source>
</evidence>
<evidence type="ECO:0000313" key="3">
    <source>
        <dbReference type="Proteomes" id="UP001597452"/>
    </source>
</evidence>
<reference evidence="3" key="1">
    <citation type="journal article" date="2019" name="Int. J. Syst. Evol. Microbiol.">
        <title>The Global Catalogue of Microorganisms (GCM) 10K type strain sequencing project: providing services to taxonomists for standard genome sequencing and annotation.</title>
        <authorList>
            <consortium name="The Broad Institute Genomics Platform"/>
            <consortium name="The Broad Institute Genome Sequencing Center for Infectious Disease"/>
            <person name="Wu L."/>
            <person name="Ma J."/>
        </authorList>
    </citation>
    <scope>NUCLEOTIDE SEQUENCE [LARGE SCALE GENOMIC DNA]</scope>
    <source>
        <strain evidence="3">TISTR 1571</strain>
    </source>
</reference>
<dbReference type="PANTHER" id="PTHR43798:SF33">
    <property type="entry name" value="HYDROLASE, PUTATIVE (AFU_ORTHOLOGUE AFUA_2G14860)-RELATED"/>
    <property type="match status" value="1"/>
</dbReference>
<dbReference type="SUPFAM" id="SSF53474">
    <property type="entry name" value="alpha/beta-Hydrolases"/>
    <property type="match status" value="1"/>
</dbReference>
<dbReference type="Proteomes" id="UP001597452">
    <property type="component" value="Unassembled WGS sequence"/>
</dbReference>
<dbReference type="Pfam" id="PF00561">
    <property type="entry name" value="Abhydrolase_1"/>
    <property type="match status" value="1"/>
</dbReference>
<keyword evidence="2" id="KW-0378">Hydrolase</keyword>
<organism evidence="2 3">
    <name type="scientific">Piscibacillus salipiscarius</name>
    <dbReference type="NCBI Taxonomy" id="299480"/>
    <lineage>
        <taxon>Bacteria</taxon>
        <taxon>Bacillati</taxon>
        <taxon>Bacillota</taxon>
        <taxon>Bacilli</taxon>
        <taxon>Bacillales</taxon>
        <taxon>Bacillaceae</taxon>
        <taxon>Piscibacillus</taxon>
    </lineage>
</organism>
<dbReference type="RefSeq" id="WP_377329884.1">
    <property type="nucleotide sequence ID" value="NZ_JBHUMZ010000048.1"/>
</dbReference>
<dbReference type="InterPro" id="IPR000639">
    <property type="entry name" value="Epox_hydrolase-like"/>
</dbReference>
<dbReference type="InterPro" id="IPR000073">
    <property type="entry name" value="AB_hydrolase_1"/>
</dbReference>
<dbReference type="Gene3D" id="3.40.50.1820">
    <property type="entry name" value="alpha/beta hydrolase"/>
    <property type="match status" value="1"/>
</dbReference>
<dbReference type="InterPro" id="IPR029058">
    <property type="entry name" value="AB_hydrolase_fold"/>
</dbReference>
<comment type="caution">
    <text evidence="2">The sequence shown here is derived from an EMBL/GenBank/DDBJ whole genome shotgun (WGS) entry which is preliminary data.</text>
</comment>